<protein>
    <submittedName>
        <fullName evidence="1">Uncharacterized protein</fullName>
    </submittedName>
</protein>
<proteinExistence type="predicted"/>
<dbReference type="OrthoDB" id="3794698at2759"/>
<reference evidence="1" key="1">
    <citation type="journal article" date="2020" name="Stud. Mycol.">
        <title>101 Dothideomycetes genomes: a test case for predicting lifestyles and emergence of pathogens.</title>
        <authorList>
            <person name="Haridas S."/>
            <person name="Albert R."/>
            <person name="Binder M."/>
            <person name="Bloem J."/>
            <person name="Labutti K."/>
            <person name="Salamov A."/>
            <person name="Andreopoulos B."/>
            <person name="Baker S."/>
            <person name="Barry K."/>
            <person name="Bills G."/>
            <person name="Bluhm B."/>
            <person name="Cannon C."/>
            <person name="Castanera R."/>
            <person name="Culley D."/>
            <person name="Daum C."/>
            <person name="Ezra D."/>
            <person name="Gonzalez J."/>
            <person name="Henrissat B."/>
            <person name="Kuo A."/>
            <person name="Liang C."/>
            <person name="Lipzen A."/>
            <person name="Lutzoni F."/>
            <person name="Magnuson J."/>
            <person name="Mondo S."/>
            <person name="Nolan M."/>
            <person name="Ohm R."/>
            <person name="Pangilinan J."/>
            <person name="Park H.-J."/>
            <person name="Ramirez L."/>
            <person name="Alfaro M."/>
            <person name="Sun H."/>
            <person name="Tritt A."/>
            <person name="Yoshinaga Y."/>
            <person name="Zwiers L.-H."/>
            <person name="Turgeon B."/>
            <person name="Goodwin S."/>
            <person name="Spatafora J."/>
            <person name="Crous P."/>
            <person name="Grigoriev I."/>
        </authorList>
    </citation>
    <scope>NUCLEOTIDE SEQUENCE</scope>
    <source>
        <strain evidence="1">CBS 113818</strain>
    </source>
</reference>
<accession>A0A6A6ZHT6</accession>
<sequence>MDSPKTPEQDEILTVPDTEERAHYFWHFNHRGPSESMAAIAAAHGISARTGQRWRTERTKFDDARRVRKRKAAAKHYKLGRPWRVSSEKLELMLHDNSNPMRNAPLAVQQRVNDVPLCPRALRYNLSNRIDAHVYTAAYTDKLNDGNWRERTQYSGAHMHQPMLGFWDSVWFTDEAHFNPNKDFQKPHILRRCGERIN</sequence>
<dbReference type="EMBL" id="MU006240">
    <property type="protein sequence ID" value="KAF2820536.1"/>
    <property type="molecule type" value="Genomic_DNA"/>
</dbReference>
<name>A0A6A6ZHT6_9PLEO</name>
<dbReference type="Proteomes" id="UP000799424">
    <property type="component" value="Unassembled WGS sequence"/>
</dbReference>
<evidence type="ECO:0000313" key="2">
    <source>
        <dbReference type="Proteomes" id="UP000799424"/>
    </source>
</evidence>
<gene>
    <name evidence="1" type="ORF">CC86DRAFT_411837</name>
</gene>
<organism evidence="1 2">
    <name type="scientific">Ophiobolus disseminans</name>
    <dbReference type="NCBI Taxonomy" id="1469910"/>
    <lineage>
        <taxon>Eukaryota</taxon>
        <taxon>Fungi</taxon>
        <taxon>Dikarya</taxon>
        <taxon>Ascomycota</taxon>
        <taxon>Pezizomycotina</taxon>
        <taxon>Dothideomycetes</taxon>
        <taxon>Pleosporomycetidae</taxon>
        <taxon>Pleosporales</taxon>
        <taxon>Pleosporineae</taxon>
        <taxon>Phaeosphaeriaceae</taxon>
        <taxon>Ophiobolus</taxon>
    </lineage>
</organism>
<evidence type="ECO:0000313" key="1">
    <source>
        <dbReference type="EMBL" id="KAF2820536.1"/>
    </source>
</evidence>
<keyword evidence="2" id="KW-1185">Reference proteome</keyword>
<dbReference type="AlphaFoldDB" id="A0A6A6ZHT6"/>